<dbReference type="PANTHER" id="PTHR43191:SF2">
    <property type="entry name" value="RRNA METHYLTRANSFERASE 3, MITOCHONDRIAL"/>
    <property type="match status" value="1"/>
</dbReference>
<dbReference type="Pfam" id="PF22435">
    <property type="entry name" value="MRM3-like_sub_bind"/>
    <property type="match status" value="1"/>
</dbReference>
<dbReference type="PANTHER" id="PTHR43191">
    <property type="entry name" value="RRNA METHYLTRANSFERASE 3"/>
    <property type="match status" value="1"/>
</dbReference>
<protein>
    <submittedName>
        <fullName evidence="6">RNA methyltransferase</fullName>
    </submittedName>
</protein>
<evidence type="ECO:0000256" key="3">
    <source>
        <dbReference type="ARBA" id="ARBA00022679"/>
    </source>
</evidence>
<dbReference type="InterPro" id="IPR053888">
    <property type="entry name" value="MRM3-like_sub_bind"/>
</dbReference>
<dbReference type="EMBL" id="RBCJ01000004">
    <property type="protein sequence ID" value="RKN78448.1"/>
    <property type="molecule type" value="Genomic_DNA"/>
</dbReference>
<dbReference type="GO" id="GO:0003723">
    <property type="term" value="F:RNA binding"/>
    <property type="evidence" value="ECO:0007669"/>
    <property type="project" value="InterPro"/>
</dbReference>
<gene>
    <name evidence="6" type="ORF">D7Z94_19730</name>
</gene>
<dbReference type="SUPFAM" id="SSF75217">
    <property type="entry name" value="alpha/beta knot"/>
    <property type="match status" value="1"/>
</dbReference>
<dbReference type="GO" id="GO:0008173">
    <property type="term" value="F:RNA methyltransferase activity"/>
    <property type="evidence" value="ECO:0007669"/>
    <property type="project" value="InterPro"/>
</dbReference>
<feature type="domain" description="tRNA/rRNA methyltransferase SpoU type" evidence="4">
    <location>
        <begin position="99"/>
        <end position="234"/>
    </location>
</feature>
<dbReference type="GO" id="GO:0032259">
    <property type="term" value="P:methylation"/>
    <property type="evidence" value="ECO:0007669"/>
    <property type="project" value="UniProtKB-KW"/>
</dbReference>
<reference evidence="6 7" key="1">
    <citation type="submission" date="2018-10" db="EMBL/GenBank/DDBJ databases">
        <title>Ulvibacterium marinum gen. nov., sp. nov., a novel marine bacterium of the family Flavobacteriaceae, isolated from a culture of the green alga Ulva prolifera.</title>
        <authorList>
            <person name="Zhang Z."/>
        </authorList>
    </citation>
    <scope>NUCLEOTIDE SEQUENCE [LARGE SCALE GENOMIC DNA]</scope>
    <source>
        <strain evidence="6 7">CCMM003</strain>
    </source>
</reference>
<feature type="domain" description="MRM3-like substrate binding" evidence="5">
    <location>
        <begin position="5"/>
        <end position="83"/>
    </location>
</feature>
<comment type="caution">
    <text evidence="6">The sequence shown here is derived from an EMBL/GenBank/DDBJ whole genome shotgun (WGS) entry which is preliminary data.</text>
</comment>
<proteinExistence type="inferred from homology"/>
<keyword evidence="3 6" id="KW-0808">Transferase</keyword>
<dbReference type="Gene3D" id="3.40.1280.10">
    <property type="match status" value="1"/>
</dbReference>
<keyword evidence="2 6" id="KW-0489">Methyltransferase</keyword>
<name>A0A3B0C1F0_9FLAO</name>
<dbReference type="AlphaFoldDB" id="A0A3B0C1F0"/>
<sequence>MVVKSQIKLIKSLHQKKGRNLHGLFLVEGIKTVRELLDSGLGVYGIFTTDDSVLEGRHDSQILISESELKQMSSLKTPNTVLGVFYKPQTREVDFRDWILALDNVSDPGNLGTIIRLCDWYGISHLVCSKDTVDCYNPKVLQATMGSIARVQVIYTDLLQFLRESKQQIFGAFMDGQSVYGEKLPGTGILVMGNEAHGISQEIKAVCHKKIGIPQFGKLTAESLNVATATAVFLNELRRDN</sequence>
<evidence type="ECO:0000256" key="1">
    <source>
        <dbReference type="ARBA" id="ARBA00007228"/>
    </source>
</evidence>
<dbReference type="Proteomes" id="UP000276603">
    <property type="component" value="Unassembled WGS sequence"/>
</dbReference>
<dbReference type="Pfam" id="PF00588">
    <property type="entry name" value="SpoU_methylase"/>
    <property type="match status" value="1"/>
</dbReference>
<dbReference type="CDD" id="cd18109">
    <property type="entry name" value="SpoU-like_RNA-MTase"/>
    <property type="match status" value="1"/>
</dbReference>
<dbReference type="InterPro" id="IPR029064">
    <property type="entry name" value="Ribosomal_eL30-like_sf"/>
</dbReference>
<dbReference type="InterPro" id="IPR051259">
    <property type="entry name" value="rRNA_Methyltransferase"/>
</dbReference>
<comment type="similarity">
    <text evidence="1">Belongs to the class IV-like SAM-binding methyltransferase superfamily. RNA methyltransferase TrmH family.</text>
</comment>
<accession>A0A3B0C1F0</accession>
<dbReference type="InterPro" id="IPR029026">
    <property type="entry name" value="tRNA_m1G_MTases_N"/>
</dbReference>
<dbReference type="Gene3D" id="3.30.1330.30">
    <property type="match status" value="1"/>
</dbReference>
<organism evidence="6 7">
    <name type="scientific">Ulvibacterium marinum</name>
    <dbReference type="NCBI Taxonomy" id="2419782"/>
    <lineage>
        <taxon>Bacteria</taxon>
        <taxon>Pseudomonadati</taxon>
        <taxon>Bacteroidota</taxon>
        <taxon>Flavobacteriia</taxon>
        <taxon>Flavobacteriales</taxon>
        <taxon>Flavobacteriaceae</taxon>
        <taxon>Ulvibacterium</taxon>
    </lineage>
</organism>
<evidence type="ECO:0000256" key="2">
    <source>
        <dbReference type="ARBA" id="ARBA00022603"/>
    </source>
</evidence>
<evidence type="ECO:0000259" key="4">
    <source>
        <dbReference type="Pfam" id="PF00588"/>
    </source>
</evidence>
<evidence type="ECO:0000259" key="5">
    <source>
        <dbReference type="Pfam" id="PF22435"/>
    </source>
</evidence>
<dbReference type="RefSeq" id="WP_120713355.1">
    <property type="nucleotide sequence ID" value="NZ_RBCJ01000004.1"/>
</dbReference>
<dbReference type="GO" id="GO:0006396">
    <property type="term" value="P:RNA processing"/>
    <property type="evidence" value="ECO:0007669"/>
    <property type="project" value="InterPro"/>
</dbReference>
<evidence type="ECO:0000313" key="6">
    <source>
        <dbReference type="EMBL" id="RKN78448.1"/>
    </source>
</evidence>
<dbReference type="SUPFAM" id="SSF55315">
    <property type="entry name" value="L30e-like"/>
    <property type="match status" value="1"/>
</dbReference>
<keyword evidence="7" id="KW-1185">Reference proteome</keyword>
<dbReference type="OrthoDB" id="9785673at2"/>
<dbReference type="InterPro" id="IPR001537">
    <property type="entry name" value="SpoU_MeTrfase"/>
</dbReference>
<dbReference type="InterPro" id="IPR029028">
    <property type="entry name" value="Alpha/beta_knot_MTases"/>
</dbReference>
<evidence type="ECO:0000313" key="7">
    <source>
        <dbReference type="Proteomes" id="UP000276603"/>
    </source>
</evidence>